<evidence type="ECO:0000313" key="13">
    <source>
        <dbReference type="EMBL" id="QHI95988.1"/>
    </source>
</evidence>
<reference evidence="13 14" key="1">
    <citation type="submission" date="2020-01" db="EMBL/GenBank/DDBJ databases">
        <title>Genome sequencing of strain KACC 21507.</title>
        <authorList>
            <person name="Heo J."/>
            <person name="Kim S.-J."/>
            <person name="Kim J.-S."/>
            <person name="Hong S.-B."/>
            <person name="Kwon S.-W."/>
        </authorList>
    </citation>
    <scope>NUCLEOTIDE SEQUENCE [LARGE SCALE GENOMIC DNA]</scope>
    <source>
        <strain evidence="13 14">KACC 21507</strain>
    </source>
</reference>
<comment type="subcellular location">
    <subcellularLocation>
        <location evidence="1">Membrane</location>
    </subcellularLocation>
</comment>
<dbReference type="EMBL" id="CP047652">
    <property type="protein sequence ID" value="QHI95988.1"/>
    <property type="molecule type" value="Genomic_DNA"/>
</dbReference>
<dbReference type="AlphaFoldDB" id="A0A6P1NEV6"/>
<organism evidence="13 14">
    <name type="scientific">Aristophania vespae</name>
    <dbReference type="NCBI Taxonomy" id="2697033"/>
    <lineage>
        <taxon>Bacteria</taxon>
        <taxon>Pseudomonadati</taxon>
        <taxon>Pseudomonadota</taxon>
        <taxon>Alphaproteobacteria</taxon>
        <taxon>Acetobacterales</taxon>
        <taxon>Acetobacteraceae</taxon>
        <taxon>Aristophania</taxon>
    </lineage>
</organism>
<keyword evidence="8 10" id="KW-0472">Membrane</keyword>
<accession>A0A6P1NEV6</accession>
<evidence type="ECO:0000256" key="5">
    <source>
        <dbReference type="ARBA" id="ARBA00022723"/>
    </source>
</evidence>
<feature type="domain" description="Cytochrome c" evidence="12">
    <location>
        <begin position="30"/>
        <end position="114"/>
    </location>
</feature>
<dbReference type="PROSITE" id="PS51257">
    <property type="entry name" value="PROKAR_LIPOPROTEIN"/>
    <property type="match status" value="1"/>
</dbReference>
<feature type="binding site" description="covalent" evidence="9">
    <location>
        <position position="43"/>
    </location>
    <ligand>
        <name>heme c</name>
        <dbReference type="ChEBI" id="CHEBI:61717"/>
    </ligand>
</feature>
<proteinExistence type="predicted"/>
<dbReference type="PROSITE" id="PS51007">
    <property type="entry name" value="CYTC"/>
    <property type="match status" value="1"/>
</dbReference>
<comment type="cofactor">
    <cofactor evidence="9">
        <name>heme c</name>
        <dbReference type="ChEBI" id="CHEBI:61717"/>
    </cofactor>
    <text evidence="9">Binds 1 heme c group covalently per subunit.</text>
</comment>
<evidence type="ECO:0000256" key="2">
    <source>
        <dbReference type="ARBA" id="ARBA00016165"/>
    </source>
</evidence>
<dbReference type="GO" id="GO:0046872">
    <property type="term" value="F:metal ion binding"/>
    <property type="evidence" value="ECO:0007669"/>
    <property type="project" value="UniProtKB-KW"/>
</dbReference>
<protein>
    <recommendedName>
        <fullName evidence="2">Cytochrome c1</fullName>
    </recommendedName>
</protein>
<evidence type="ECO:0000256" key="4">
    <source>
        <dbReference type="ARBA" id="ARBA00022692"/>
    </source>
</evidence>
<dbReference type="InterPro" id="IPR009056">
    <property type="entry name" value="Cyt_c-like_dom"/>
</dbReference>
<feature type="chain" id="PRO_5026686930" description="Cytochrome c1" evidence="11">
    <location>
        <begin position="27"/>
        <end position="219"/>
    </location>
</feature>
<feature type="signal peptide" evidence="11">
    <location>
        <begin position="1"/>
        <end position="26"/>
    </location>
</feature>
<feature type="binding site" description="covalent" evidence="9">
    <location>
        <position position="46"/>
    </location>
    <ligand>
        <name>heme c</name>
        <dbReference type="ChEBI" id="CHEBI:61717"/>
    </ligand>
</feature>
<keyword evidence="7 9" id="KW-0408">Iron</keyword>
<gene>
    <name evidence="13" type="ORF">GT348_06830</name>
</gene>
<dbReference type="KEGG" id="bomb:GT348_06830"/>
<dbReference type="GO" id="GO:0016020">
    <property type="term" value="C:membrane"/>
    <property type="evidence" value="ECO:0007669"/>
    <property type="project" value="UniProtKB-SubCell"/>
</dbReference>
<dbReference type="GO" id="GO:0009055">
    <property type="term" value="F:electron transfer activity"/>
    <property type="evidence" value="ECO:0007669"/>
    <property type="project" value="InterPro"/>
</dbReference>
<evidence type="ECO:0000256" key="11">
    <source>
        <dbReference type="SAM" id="SignalP"/>
    </source>
</evidence>
<evidence type="ECO:0000256" key="8">
    <source>
        <dbReference type="ARBA" id="ARBA00023136"/>
    </source>
</evidence>
<feature type="transmembrane region" description="Helical" evidence="10">
    <location>
        <begin position="194"/>
        <end position="214"/>
    </location>
</feature>
<evidence type="ECO:0000256" key="10">
    <source>
        <dbReference type="SAM" id="Phobius"/>
    </source>
</evidence>
<keyword evidence="14" id="KW-1185">Reference proteome</keyword>
<dbReference type="PANTHER" id="PTHR10266">
    <property type="entry name" value="CYTOCHROME C1"/>
    <property type="match status" value="1"/>
</dbReference>
<dbReference type="InterPro" id="IPR036909">
    <property type="entry name" value="Cyt_c-like_dom_sf"/>
</dbReference>
<dbReference type="RefSeq" id="WP_160619061.1">
    <property type="nucleotide sequence ID" value="NZ_CP047652.1"/>
</dbReference>
<keyword evidence="11" id="KW-0732">Signal</keyword>
<dbReference type="InterPro" id="IPR002326">
    <property type="entry name" value="Cyt_c1"/>
</dbReference>
<dbReference type="Pfam" id="PF02167">
    <property type="entry name" value="Cytochrom_C1"/>
    <property type="match status" value="1"/>
</dbReference>
<dbReference type="Gene3D" id="1.10.760.10">
    <property type="entry name" value="Cytochrome c-like domain"/>
    <property type="match status" value="1"/>
</dbReference>
<dbReference type="PRINTS" id="PR00603">
    <property type="entry name" value="CYTOCHROMEC1"/>
</dbReference>
<evidence type="ECO:0000256" key="3">
    <source>
        <dbReference type="ARBA" id="ARBA00022617"/>
    </source>
</evidence>
<keyword evidence="3 9" id="KW-0349">Heme</keyword>
<evidence type="ECO:0000256" key="1">
    <source>
        <dbReference type="ARBA" id="ARBA00004370"/>
    </source>
</evidence>
<evidence type="ECO:0000256" key="7">
    <source>
        <dbReference type="ARBA" id="ARBA00023004"/>
    </source>
</evidence>
<evidence type="ECO:0000313" key="14">
    <source>
        <dbReference type="Proteomes" id="UP000463975"/>
    </source>
</evidence>
<dbReference type="PANTHER" id="PTHR10266:SF3">
    <property type="entry name" value="CYTOCHROME C1, HEME PROTEIN, MITOCHONDRIAL"/>
    <property type="match status" value="1"/>
</dbReference>
<evidence type="ECO:0000256" key="9">
    <source>
        <dbReference type="PIRSR" id="PIRSR602326-1"/>
    </source>
</evidence>
<evidence type="ECO:0000259" key="12">
    <source>
        <dbReference type="PROSITE" id="PS51007"/>
    </source>
</evidence>
<dbReference type="Proteomes" id="UP000463975">
    <property type="component" value="Chromosome"/>
</dbReference>
<feature type="binding site" description="covalent" evidence="9">
    <location>
        <position position="47"/>
    </location>
    <ligand>
        <name>heme c</name>
        <dbReference type="ChEBI" id="CHEBI:61717"/>
    </ligand>
</feature>
<keyword evidence="6 10" id="KW-1133">Transmembrane helix</keyword>
<dbReference type="GO" id="GO:0020037">
    <property type="term" value="F:heme binding"/>
    <property type="evidence" value="ECO:0007669"/>
    <property type="project" value="InterPro"/>
</dbReference>
<evidence type="ECO:0000256" key="6">
    <source>
        <dbReference type="ARBA" id="ARBA00022989"/>
    </source>
</evidence>
<name>A0A6P1NEV6_9PROT</name>
<dbReference type="SUPFAM" id="SSF46626">
    <property type="entry name" value="Cytochrome c"/>
    <property type="match status" value="1"/>
</dbReference>
<keyword evidence="4 10" id="KW-0812">Transmembrane</keyword>
<keyword evidence="5 9" id="KW-0479">Metal-binding</keyword>
<feature type="binding site" description="covalent" evidence="9">
    <location>
        <position position="152"/>
    </location>
    <ligand>
        <name>heme c</name>
        <dbReference type="ChEBI" id="CHEBI:61717"/>
    </ligand>
</feature>
<sequence>MKFSPQNFLYSALLSSAFLGCFSSQAAADTSTQHGFYVFQKVCMDCHGMADVHYGDMAKLGIPLSYLKEWAESRHATLKDPIASPFPTIEAAKAAYGDAPPDMSQLARYIKGGSFYIEKMLKSYEPAPKDFKLGPNSYYNPVALSHHKVFRMPYPFMKETMTYPDGKIADVPQMAQDVTQFLNWAAAPHNKNRFLYGTAILLYLAVMLGLLISLKKMIP</sequence>